<evidence type="ECO:0000256" key="5">
    <source>
        <dbReference type="ARBA" id="ARBA00023136"/>
    </source>
</evidence>
<evidence type="ECO:0000313" key="8">
    <source>
        <dbReference type="Proteomes" id="UP000295055"/>
    </source>
</evidence>
<dbReference type="OrthoDB" id="7059546at2"/>
<reference evidence="7 8" key="1">
    <citation type="submission" date="2019-03" db="EMBL/GenBank/DDBJ databases">
        <title>Genomic analyses of the natural microbiome of Caenorhabditis elegans.</title>
        <authorList>
            <person name="Samuel B."/>
        </authorList>
    </citation>
    <scope>NUCLEOTIDE SEQUENCE [LARGE SCALE GENOMIC DNA]</scope>
    <source>
        <strain evidence="7 8">JUb102</strain>
    </source>
</reference>
<proteinExistence type="predicted"/>
<name>A0A4R3NMP9_9GAMM</name>
<dbReference type="InterPro" id="IPR016419">
    <property type="entry name" value="Prepilin_Pept-dep_B_prd"/>
</dbReference>
<dbReference type="RefSeq" id="WP_132496523.1">
    <property type="nucleotide sequence ID" value="NZ_SMAS01000006.1"/>
</dbReference>
<dbReference type="InterPro" id="IPR012902">
    <property type="entry name" value="N_methyl_site"/>
</dbReference>
<comment type="caution">
    <text evidence="7">The sequence shown here is derived from an EMBL/GenBank/DDBJ whole genome shotgun (WGS) entry which is preliminary data.</text>
</comment>
<dbReference type="AlphaFoldDB" id="A0A4R3NMP9"/>
<dbReference type="PANTHER" id="PTHR39583:SF3">
    <property type="entry name" value="PREPILIN PEPTIDASE-DEPENDENT PROTEIN B"/>
    <property type="match status" value="1"/>
</dbReference>
<dbReference type="PANTHER" id="PTHR39583">
    <property type="entry name" value="TYPE II SECRETION SYSTEM PROTEIN J-RELATED"/>
    <property type="match status" value="1"/>
</dbReference>
<keyword evidence="2" id="KW-0488">Methylation</keyword>
<dbReference type="InterPro" id="IPR051621">
    <property type="entry name" value="T2SS_protein_J"/>
</dbReference>
<gene>
    <name evidence="7" type="ORF">EC835_10661</name>
</gene>
<evidence type="ECO:0000256" key="1">
    <source>
        <dbReference type="ARBA" id="ARBA00004167"/>
    </source>
</evidence>
<dbReference type="Proteomes" id="UP000295055">
    <property type="component" value="Unassembled WGS sequence"/>
</dbReference>
<keyword evidence="3 6" id="KW-0812">Transmembrane</keyword>
<dbReference type="GO" id="GO:0015628">
    <property type="term" value="P:protein secretion by the type II secretion system"/>
    <property type="evidence" value="ECO:0007669"/>
    <property type="project" value="TreeGrafter"/>
</dbReference>
<evidence type="ECO:0000256" key="2">
    <source>
        <dbReference type="ARBA" id="ARBA00022481"/>
    </source>
</evidence>
<evidence type="ECO:0000313" key="7">
    <source>
        <dbReference type="EMBL" id="TCT32741.1"/>
    </source>
</evidence>
<dbReference type="Pfam" id="PF07963">
    <property type="entry name" value="N_methyl"/>
    <property type="match status" value="1"/>
</dbReference>
<dbReference type="PIRSF" id="PIRSF004525">
    <property type="entry name" value="Pilin_peptidase-dep_B_prd"/>
    <property type="match status" value="1"/>
</dbReference>
<dbReference type="EMBL" id="SMAS01000006">
    <property type="protein sequence ID" value="TCT32741.1"/>
    <property type="molecule type" value="Genomic_DNA"/>
</dbReference>
<keyword evidence="4 6" id="KW-1133">Transmembrane helix</keyword>
<protein>
    <submittedName>
        <fullName evidence="7">Prepilin peptidase dependent protein B</fullName>
    </submittedName>
</protein>
<organism evidence="7 8">
    <name type="scientific">Providencia alcalifaciens</name>
    <dbReference type="NCBI Taxonomy" id="126385"/>
    <lineage>
        <taxon>Bacteria</taxon>
        <taxon>Pseudomonadati</taxon>
        <taxon>Pseudomonadota</taxon>
        <taxon>Gammaproteobacteria</taxon>
        <taxon>Enterobacterales</taxon>
        <taxon>Morganellaceae</taxon>
        <taxon>Providencia</taxon>
    </lineage>
</organism>
<evidence type="ECO:0000256" key="6">
    <source>
        <dbReference type="SAM" id="Phobius"/>
    </source>
</evidence>
<evidence type="ECO:0000256" key="4">
    <source>
        <dbReference type="ARBA" id="ARBA00022989"/>
    </source>
</evidence>
<accession>A0A4R3NMP9</accession>
<dbReference type="GO" id="GO:0016020">
    <property type="term" value="C:membrane"/>
    <property type="evidence" value="ECO:0007669"/>
    <property type="project" value="UniProtKB-SubCell"/>
</dbReference>
<keyword evidence="5 6" id="KW-0472">Membrane</keyword>
<sequence length="204" mass="23441">MLNDIKEHKAEKGFSLLETLIAMLIGCLVCIAVMNTIPVLFKQLFQAFFQYQLDREIRQVLINMEKDFRRIGHCSQSPSKPHCEGKAITISTKFLSRQANSCIIFAYDQDLSGQWIIGQGRSLHSDFFGFRLNNNKLESNRNVTNCDGTRWQSLFDPNMVKVNQLTFDWQPSTKILGISMTVESMLLPNKTFDYHSSVLLRNIP</sequence>
<comment type="subcellular location">
    <subcellularLocation>
        <location evidence="1">Membrane</location>
        <topology evidence="1">Single-pass membrane protein</topology>
    </subcellularLocation>
</comment>
<dbReference type="NCBIfam" id="NF007848">
    <property type="entry name" value="PRK10557.1"/>
    <property type="match status" value="1"/>
</dbReference>
<feature type="transmembrane region" description="Helical" evidence="6">
    <location>
        <begin position="20"/>
        <end position="41"/>
    </location>
</feature>
<evidence type="ECO:0000256" key="3">
    <source>
        <dbReference type="ARBA" id="ARBA00022692"/>
    </source>
</evidence>